<reference evidence="2 3" key="1">
    <citation type="submission" date="2019-03" db="EMBL/GenBank/DDBJ databases">
        <title>Nematode-trapping fungi genome.</title>
        <authorList>
            <person name="Vidal-Diez De Ulzurrun G."/>
        </authorList>
    </citation>
    <scope>NUCLEOTIDE SEQUENCE [LARGE SCALE GENOMIC DNA]</scope>
    <source>
        <strain evidence="2 3">TWF154</strain>
    </source>
</reference>
<name>A0A8H2HRY1_ORBOL</name>
<evidence type="ECO:0000313" key="2">
    <source>
        <dbReference type="EMBL" id="TGJ69063.1"/>
    </source>
</evidence>
<dbReference type="Proteomes" id="UP000297595">
    <property type="component" value="Unassembled WGS sequence"/>
</dbReference>
<dbReference type="SUPFAM" id="SSF81383">
    <property type="entry name" value="F-box domain"/>
    <property type="match status" value="1"/>
</dbReference>
<dbReference type="Gene3D" id="1.20.1280.50">
    <property type="match status" value="1"/>
</dbReference>
<evidence type="ECO:0000259" key="1">
    <source>
        <dbReference type="PROSITE" id="PS50181"/>
    </source>
</evidence>
<dbReference type="EMBL" id="SOZJ01000003">
    <property type="protein sequence ID" value="TGJ69063.1"/>
    <property type="molecule type" value="Genomic_DNA"/>
</dbReference>
<sequence length="298" mass="33888">MDQRTSTSSNAKGINDLPAELHFEILSYLTDNITSQISASKVCHLWESIILTDSYFQLLRYTPLQTHHSELIAVNQIFNLTEAWVSRPDPITRQPESPAMELRCKIVDEEVIAYHYVPDKNYYAYGKEYNFGPPPRDGEPGVLDISRSTILDEQCIRDISILPIEEQEWNEEVPRLTAPLEELDILTAIHFRGEYYPDVIFAEPVNFLVKGGLTIRQLLENIVNTLIASMKSKSDLDTKKEHYVYLAMRYIREGGCNESLTSDLGKKLRPAGYETAFEMPALSKTQQKCIGPLPVDAS</sequence>
<accession>A0A8H2HRY1</accession>
<dbReference type="AlphaFoldDB" id="A0A8H2HRY1"/>
<dbReference type="PROSITE" id="PS50181">
    <property type="entry name" value="FBOX"/>
    <property type="match status" value="1"/>
</dbReference>
<comment type="caution">
    <text evidence="2">The sequence shown here is derived from an EMBL/GenBank/DDBJ whole genome shotgun (WGS) entry which is preliminary data.</text>
</comment>
<gene>
    <name evidence="2" type="ORF">EYR41_005134</name>
</gene>
<organism evidence="2 3">
    <name type="scientific">Orbilia oligospora</name>
    <name type="common">Nematode-trapping fungus</name>
    <name type="synonym">Arthrobotrys oligospora</name>
    <dbReference type="NCBI Taxonomy" id="2813651"/>
    <lineage>
        <taxon>Eukaryota</taxon>
        <taxon>Fungi</taxon>
        <taxon>Dikarya</taxon>
        <taxon>Ascomycota</taxon>
        <taxon>Pezizomycotina</taxon>
        <taxon>Orbiliomycetes</taxon>
        <taxon>Orbiliales</taxon>
        <taxon>Orbiliaceae</taxon>
        <taxon>Orbilia</taxon>
    </lineage>
</organism>
<feature type="domain" description="F-box" evidence="1">
    <location>
        <begin position="11"/>
        <end position="59"/>
    </location>
</feature>
<dbReference type="Pfam" id="PF12937">
    <property type="entry name" value="F-box-like"/>
    <property type="match status" value="1"/>
</dbReference>
<dbReference type="InterPro" id="IPR001810">
    <property type="entry name" value="F-box_dom"/>
</dbReference>
<protein>
    <recommendedName>
        <fullName evidence="1">F-box domain-containing protein</fullName>
    </recommendedName>
</protein>
<dbReference type="InterPro" id="IPR036047">
    <property type="entry name" value="F-box-like_dom_sf"/>
</dbReference>
<proteinExistence type="predicted"/>
<evidence type="ECO:0000313" key="3">
    <source>
        <dbReference type="Proteomes" id="UP000297595"/>
    </source>
</evidence>